<dbReference type="Proteomes" id="UP000253226">
    <property type="component" value="Unassembled WGS sequence"/>
</dbReference>
<evidence type="ECO:0000313" key="1">
    <source>
        <dbReference type="EMBL" id="RCK36331.1"/>
    </source>
</evidence>
<comment type="caution">
    <text evidence="1">The sequence shown here is derived from an EMBL/GenBank/DDBJ whole genome shotgun (WGS) entry which is preliminary data.</text>
</comment>
<dbReference type="RefSeq" id="WP_147250765.1">
    <property type="nucleotide sequence ID" value="NZ_JPWF01000008.1"/>
</dbReference>
<organism evidence="1 2">
    <name type="scientific">Thalassospira profundimaris</name>
    <dbReference type="NCBI Taxonomy" id="502049"/>
    <lineage>
        <taxon>Bacteria</taxon>
        <taxon>Pseudomonadati</taxon>
        <taxon>Pseudomonadota</taxon>
        <taxon>Alphaproteobacteria</taxon>
        <taxon>Rhodospirillales</taxon>
        <taxon>Thalassospiraceae</taxon>
        <taxon>Thalassospira</taxon>
    </lineage>
</organism>
<evidence type="ECO:0000313" key="2">
    <source>
        <dbReference type="Proteomes" id="UP000253226"/>
    </source>
</evidence>
<dbReference type="EMBL" id="JPWF01000008">
    <property type="protein sequence ID" value="RCK36331.1"/>
    <property type="molecule type" value="Genomic_DNA"/>
</dbReference>
<dbReference type="OrthoDB" id="7778040at2"/>
<gene>
    <name evidence="1" type="ORF">TH19_13760</name>
</gene>
<sequence>MTDPVIMRAHHSHIYPGLRIDISSDDHKRLLSAEAGNDTSVRALVVMVQFVDDAIAFGEVETGLDDECDLTLLLGAYVTGKGTEIPAKRWLIANEKAGANGVELKVRKRLPV</sequence>
<reference evidence="1 2" key="1">
    <citation type="submission" date="2014-07" db="EMBL/GenBank/DDBJ databases">
        <title>Draft genome sequence of Thalassospira profundimaris 35.</title>
        <authorList>
            <person name="Lai Q."/>
            <person name="Shao Z."/>
        </authorList>
    </citation>
    <scope>NUCLEOTIDE SEQUENCE [LARGE SCALE GENOMIC DNA]</scope>
    <source>
        <strain evidence="1 2">35</strain>
    </source>
</reference>
<protein>
    <submittedName>
        <fullName evidence="1">Uncharacterized protein</fullName>
    </submittedName>
</protein>
<name>A0A367W6U3_9PROT</name>
<accession>A0A367W6U3</accession>
<dbReference type="AlphaFoldDB" id="A0A367W6U3"/>
<proteinExistence type="predicted"/>